<dbReference type="AlphaFoldDB" id="B9TF43"/>
<evidence type="ECO:0000313" key="3">
    <source>
        <dbReference type="EMBL" id="EEF25519.1"/>
    </source>
</evidence>
<dbReference type="Pfam" id="PF07452">
    <property type="entry name" value="CHRD"/>
    <property type="match status" value="1"/>
</dbReference>
<keyword evidence="4" id="KW-1185">Reference proteome</keyword>
<feature type="chain" id="PRO_5002892469" description="CHRD domain-containing protein" evidence="1">
    <location>
        <begin position="28"/>
        <end position="141"/>
    </location>
</feature>
<evidence type="ECO:0000313" key="4">
    <source>
        <dbReference type="Proteomes" id="UP000008311"/>
    </source>
</evidence>
<keyword evidence="1" id="KW-0732">Signal</keyword>
<dbReference type="EMBL" id="EQ979500">
    <property type="protein sequence ID" value="EEF25519.1"/>
    <property type="molecule type" value="Genomic_DNA"/>
</dbReference>
<feature type="signal peptide" evidence="1">
    <location>
        <begin position="1"/>
        <end position="27"/>
    </location>
</feature>
<dbReference type="Proteomes" id="UP000008311">
    <property type="component" value="Unassembled WGS sequence"/>
</dbReference>
<accession>B9TF43</accession>
<dbReference type="InterPro" id="IPR010895">
    <property type="entry name" value="CHRD"/>
</dbReference>
<name>B9TF43_RICCO</name>
<evidence type="ECO:0000256" key="1">
    <source>
        <dbReference type="SAM" id="SignalP"/>
    </source>
</evidence>
<proteinExistence type="predicted"/>
<feature type="domain" description="CHRD" evidence="2">
    <location>
        <begin position="26"/>
        <end position="141"/>
    </location>
</feature>
<protein>
    <recommendedName>
        <fullName evidence="2">CHRD domain-containing protein</fullName>
    </recommendedName>
</protein>
<reference evidence="4" key="1">
    <citation type="journal article" date="2010" name="Nat. Biotechnol.">
        <title>Draft genome sequence of the oilseed species Ricinus communis.</title>
        <authorList>
            <person name="Chan A.P."/>
            <person name="Crabtree J."/>
            <person name="Zhao Q."/>
            <person name="Lorenzi H."/>
            <person name="Orvis J."/>
            <person name="Puiu D."/>
            <person name="Melake-Berhan A."/>
            <person name="Jones K.M."/>
            <person name="Redman J."/>
            <person name="Chen G."/>
            <person name="Cahoon E.B."/>
            <person name="Gedil M."/>
            <person name="Stanke M."/>
            <person name="Haas B.J."/>
            <person name="Wortman J.R."/>
            <person name="Fraser-Liggett C.M."/>
            <person name="Ravel J."/>
            <person name="Rabinowicz P.D."/>
        </authorList>
    </citation>
    <scope>NUCLEOTIDE SEQUENCE [LARGE SCALE GENOMIC DNA]</scope>
    <source>
        <strain evidence="4">cv. Hale</strain>
    </source>
</reference>
<evidence type="ECO:0000259" key="2">
    <source>
        <dbReference type="PROSITE" id="PS50933"/>
    </source>
</evidence>
<dbReference type="PROSITE" id="PS50933">
    <property type="entry name" value="CHRD"/>
    <property type="match status" value="1"/>
</dbReference>
<gene>
    <name evidence="3" type="ORF">RCOM_1875690</name>
</gene>
<dbReference type="SMART" id="SM00754">
    <property type="entry name" value="CHRD"/>
    <property type="match status" value="1"/>
</dbReference>
<dbReference type="InParanoid" id="B9TF43"/>
<organism evidence="3 4">
    <name type="scientific">Ricinus communis</name>
    <name type="common">Castor bean</name>
    <dbReference type="NCBI Taxonomy" id="3988"/>
    <lineage>
        <taxon>Eukaryota</taxon>
        <taxon>Viridiplantae</taxon>
        <taxon>Streptophyta</taxon>
        <taxon>Embryophyta</taxon>
        <taxon>Tracheophyta</taxon>
        <taxon>Spermatophyta</taxon>
        <taxon>Magnoliopsida</taxon>
        <taxon>eudicotyledons</taxon>
        <taxon>Gunneridae</taxon>
        <taxon>Pentapetalae</taxon>
        <taxon>rosids</taxon>
        <taxon>fabids</taxon>
        <taxon>Malpighiales</taxon>
        <taxon>Euphorbiaceae</taxon>
        <taxon>Acalyphoideae</taxon>
        <taxon>Acalypheae</taxon>
        <taxon>Ricinus</taxon>
    </lineage>
</organism>
<sequence>MNRAAISVATALGLATALIGASGAALAKDVNVSLNGSEETPPVTTSATGSGTISIADDHAVSGSVKTSGVDGVAAHIHQGAMGQSGPPIITLTKGQDGTWQVPAGAKLSDEQYQAFKAGNLYVNVHSAAHKPGEIRGQLKP</sequence>